<proteinExistence type="predicted"/>
<protein>
    <submittedName>
        <fullName evidence="2">Transposase</fullName>
    </submittedName>
</protein>
<feature type="domain" description="HTH-like" evidence="1">
    <location>
        <begin position="21"/>
        <end position="53"/>
    </location>
</feature>
<organism evidence="2 3">
    <name type="scientific">Calidifontibacillus erzurumensis</name>
    <dbReference type="NCBI Taxonomy" id="2741433"/>
    <lineage>
        <taxon>Bacteria</taxon>
        <taxon>Bacillati</taxon>
        <taxon>Bacillota</taxon>
        <taxon>Bacilli</taxon>
        <taxon>Bacillales</taxon>
        <taxon>Bacillaceae</taxon>
        <taxon>Calidifontibacillus/Schinkia group</taxon>
        <taxon>Calidifontibacillus</taxon>
    </lineage>
</organism>
<name>A0A8J8GJL9_9BACI</name>
<dbReference type="AlphaFoldDB" id="A0A8J8GJL9"/>
<comment type="caution">
    <text evidence="2">The sequence shown here is derived from an EMBL/GenBank/DDBJ whole genome shotgun (WGS) entry which is preliminary data.</text>
</comment>
<evidence type="ECO:0000313" key="2">
    <source>
        <dbReference type="EMBL" id="NSL52963.1"/>
    </source>
</evidence>
<gene>
    <name evidence="2" type="ORF">HR057_14495</name>
</gene>
<reference evidence="2" key="1">
    <citation type="submission" date="2020-06" db="EMBL/GenBank/DDBJ databases">
        <title>A novel thermopfilic bacterium from Erzurum, Turkey.</title>
        <authorList>
            <person name="Adiguzel A."/>
            <person name="Ay H."/>
            <person name="Baltaci M.O."/>
        </authorList>
    </citation>
    <scope>NUCLEOTIDE SEQUENCE</scope>
    <source>
        <strain evidence="2">P2</strain>
    </source>
</reference>
<accession>A0A8J8GJL9</accession>
<sequence length="54" mass="6338">MPKSTYYQPFHKKLNSYHVANQKLLEQIKAIHNDNKGRYGAPKIHEKLKQKGFA</sequence>
<keyword evidence="3" id="KW-1185">Reference proteome</keyword>
<dbReference type="EMBL" id="JABTTE010000024">
    <property type="protein sequence ID" value="NSL52963.1"/>
    <property type="molecule type" value="Genomic_DNA"/>
</dbReference>
<evidence type="ECO:0000259" key="1">
    <source>
        <dbReference type="Pfam" id="PF13276"/>
    </source>
</evidence>
<evidence type="ECO:0000313" key="3">
    <source>
        <dbReference type="Proteomes" id="UP000625804"/>
    </source>
</evidence>
<dbReference type="Pfam" id="PF13276">
    <property type="entry name" value="HTH_21"/>
    <property type="match status" value="1"/>
</dbReference>
<dbReference type="Proteomes" id="UP000625804">
    <property type="component" value="Unassembled WGS sequence"/>
</dbReference>
<dbReference type="InterPro" id="IPR025948">
    <property type="entry name" value="HTH-like_dom"/>
</dbReference>